<dbReference type="AlphaFoldDB" id="A0A4Q9DMU9"/>
<evidence type="ECO:0000313" key="2">
    <source>
        <dbReference type="Proteomes" id="UP000293142"/>
    </source>
</evidence>
<name>A0A4Q9DMU9_9BACL</name>
<dbReference type="Proteomes" id="UP000293142">
    <property type="component" value="Unassembled WGS sequence"/>
</dbReference>
<keyword evidence="2" id="KW-1185">Reference proteome</keyword>
<sequence length="100" mass="11481">MRYNILQSVKIIDMNEEILAETVFNHGDYDSPALSIGSSVMHYELGLKEFEVVYDKREGRTVRHTITDIEIDLINKPVTTKVYLEPVTLIVGQHDIGQFE</sequence>
<evidence type="ECO:0000313" key="1">
    <source>
        <dbReference type="EMBL" id="TBL75137.1"/>
    </source>
</evidence>
<dbReference type="OrthoDB" id="2469045at2"/>
<accession>A0A4Q9DMU9</accession>
<gene>
    <name evidence="1" type="ORF">EYB31_24340</name>
</gene>
<proteinExistence type="predicted"/>
<comment type="caution">
    <text evidence="1">The sequence shown here is derived from an EMBL/GenBank/DDBJ whole genome shotgun (WGS) entry which is preliminary data.</text>
</comment>
<dbReference type="RefSeq" id="WP_131016034.1">
    <property type="nucleotide sequence ID" value="NZ_SIRE01000018.1"/>
</dbReference>
<protein>
    <submittedName>
        <fullName evidence="1">Uncharacterized protein</fullName>
    </submittedName>
</protein>
<organism evidence="1 2">
    <name type="scientific">Paenibacillus thalictri</name>
    <dbReference type="NCBI Taxonomy" id="2527873"/>
    <lineage>
        <taxon>Bacteria</taxon>
        <taxon>Bacillati</taxon>
        <taxon>Bacillota</taxon>
        <taxon>Bacilli</taxon>
        <taxon>Bacillales</taxon>
        <taxon>Paenibacillaceae</taxon>
        <taxon>Paenibacillus</taxon>
    </lineage>
</organism>
<reference evidence="1 2" key="1">
    <citation type="submission" date="2019-02" db="EMBL/GenBank/DDBJ databases">
        <title>Paenibacillus sp. nov., isolated from surface-sterilized tissue of Thalictrum simplex L.</title>
        <authorList>
            <person name="Tuo L."/>
        </authorList>
    </citation>
    <scope>NUCLEOTIDE SEQUENCE [LARGE SCALE GENOMIC DNA]</scope>
    <source>
        <strain evidence="1 2">N2SHLJ1</strain>
    </source>
</reference>
<dbReference type="EMBL" id="SIRE01000018">
    <property type="protein sequence ID" value="TBL75137.1"/>
    <property type="molecule type" value="Genomic_DNA"/>
</dbReference>